<name>A0A1H6EPX5_9ACTN</name>
<organism evidence="1 2">
    <name type="scientific">Nonomuraea solani</name>
    <dbReference type="NCBI Taxonomy" id="1144553"/>
    <lineage>
        <taxon>Bacteria</taxon>
        <taxon>Bacillati</taxon>
        <taxon>Actinomycetota</taxon>
        <taxon>Actinomycetes</taxon>
        <taxon>Streptosporangiales</taxon>
        <taxon>Streptosporangiaceae</taxon>
        <taxon>Nonomuraea</taxon>
    </lineage>
</organism>
<dbReference type="RefSeq" id="WP_103961066.1">
    <property type="nucleotide sequence ID" value="NZ_FNVT01000014.1"/>
</dbReference>
<dbReference type="AlphaFoldDB" id="A0A1H6EPX5"/>
<protein>
    <submittedName>
        <fullName evidence="1">RNA polymerase sigma-70 factor, ECF subfamily</fullName>
    </submittedName>
</protein>
<sequence length="79" mass="8319">MAGQALTFRRQSSSTGYPALVNGMAGVVTTADGKPSAVMSFTIVNGRIAVIDILAGPDRLARLDLAALEDRTTWRWGGP</sequence>
<keyword evidence="2" id="KW-1185">Reference proteome</keyword>
<dbReference type="Proteomes" id="UP000236732">
    <property type="component" value="Unassembled WGS sequence"/>
</dbReference>
<evidence type="ECO:0000313" key="1">
    <source>
        <dbReference type="EMBL" id="SEG99897.1"/>
    </source>
</evidence>
<gene>
    <name evidence="1" type="ORF">SAMN05444920_114173</name>
</gene>
<evidence type="ECO:0000313" key="2">
    <source>
        <dbReference type="Proteomes" id="UP000236732"/>
    </source>
</evidence>
<reference evidence="1 2" key="1">
    <citation type="submission" date="2016-10" db="EMBL/GenBank/DDBJ databases">
        <authorList>
            <person name="de Groot N.N."/>
        </authorList>
    </citation>
    <scope>NUCLEOTIDE SEQUENCE [LARGE SCALE GENOMIC DNA]</scope>
    <source>
        <strain evidence="1 2">CGMCC 4.7037</strain>
    </source>
</reference>
<accession>A0A1H6EPX5</accession>
<dbReference type="EMBL" id="FNVT01000014">
    <property type="protein sequence ID" value="SEG99897.1"/>
    <property type="molecule type" value="Genomic_DNA"/>
</dbReference>
<proteinExistence type="predicted"/>